<keyword evidence="3" id="KW-1185">Reference proteome</keyword>
<proteinExistence type="predicted"/>
<sequence>MTFPLLSRLLSVRTDETRKKLRYAAVSAVFVPIGQALIQILGLWLHNYTAASLLQAAIITVPNFFANRHFVWRVTSRDSLRGQMLVFWVAVMLGVALATLFTHLVEAAMADRATIVRGAGVLVAQLLGLGIVWVGRFLILDRWLFKLAGDKPERSDEVIGEIPI</sequence>
<name>A0ABT3SLC8_9MYCO</name>
<dbReference type="RefSeq" id="WP_266000162.1">
    <property type="nucleotide sequence ID" value="NZ_JAPJDN010000037.1"/>
</dbReference>
<keyword evidence="1" id="KW-0812">Transmembrane</keyword>
<feature type="transmembrane region" description="Helical" evidence="1">
    <location>
        <begin position="85"/>
        <end position="105"/>
    </location>
</feature>
<feature type="transmembrane region" description="Helical" evidence="1">
    <location>
        <begin position="117"/>
        <end position="139"/>
    </location>
</feature>
<accession>A0ABT3SLC8</accession>
<dbReference type="EMBL" id="JAPJDO010000037">
    <property type="protein sequence ID" value="MCX2940326.1"/>
    <property type="molecule type" value="Genomic_DNA"/>
</dbReference>
<comment type="caution">
    <text evidence="2">The sequence shown here is derived from an EMBL/GenBank/DDBJ whole genome shotgun (WGS) entry which is preliminary data.</text>
</comment>
<keyword evidence="1" id="KW-0472">Membrane</keyword>
<organism evidence="2 3">
    <name type="scientific">Mycobacterium pinniadriaticum</name>
    <dbReference type="NCBI Taxonomy" id="2994102"/>
    <lineage>
        <taxon>Bacteria</taxon>
        <taxon>Bacillati</taxon>
        <taxon>Actinomycetota</taxon>
        <taxon>Actinomycetes</taxon>
        <taxon>Mycobacteriales</taxon>
        <taxon>Mycobacteriaceae</taxon>
        <taxon>Mycobacterium</taxon>
    </lineage>
</organism>
<evidence type="ECO:0000313" key="2">
    <source>
        <dbReference type="EMBL" id="MCX2940326.1"/>
    </source>
</evidence>
<protein>
    <submittedName>
        <fullName evidence="2">GtrA family protein</fullName>
    </submittedName>
</protein>
<reference evidence="2 3" key="1">
    <citation type="submission" date="2022-11" db="EMBL/GenBank/DDBJ databases">
        <title>Mycobacterium sp. nov.</title>
        <authorList>
            <person name="Papic B."/>
            <person name="Spicic S."/>
            <person name="Duvnjak S."/>
        </authorList>
    </citation>
    <scope>NUCLEOTIDE SEQUENCE [LARGE SCALE GENOMIC DNA]</scope>
    <source>
        <strain evidence="2 3">CVI_P4</strain>
    </source>
</reference>
<dbReference type="Proteomes" id="UP001300745">
    <property type="component" value="Unassembled WGS sequence"/>
</dbReference>
<keyword evidence="1" id="KW-1133">Transmembrane helix</keyword>
<evidence type="ECO:0000313" key="3">
    <source>
        <dbReference type="Proteomes" id="UP001300745"/>
    </source>
</evidence>
<feature type="transmembrane region" description="Helical" evidence="1">
    <location>
        <begin position="21"/>
        <end position="42"/>
    </location>
</feature>
<gene>
    <name evidence="2" type="ORF">ORI27_26885</name>
</gene>
<feature type="transmembrane region" description="Helical" evidence="1">
    <location>
        <begin position="48"/>
        <end position="65"/>
    </location>
</feature>
<evidence type="ECO:0000256" key="1">
    <source>
        <dbReference type="SAM" id="Phobius"/>
    </source>
</evidence>